<gene>
    <name evidence="2" type="ORF">BBI01_14890</name>
</gene>
<evidence type="ECO:0000313" key="2">
    <source>
        <dbReference type="EMBL" id="OCA69423.1"/>
    </source>
</evidence>
<feature type="signal peptide" evidence="1">
    <location>
        <begin position="1"/>
        <end position="18"/>
    </location>
</feature>
<reference evidence="2 3" key="1">
    <citation type="submission" date="2016-07" db="EMBL/GenBank/DDBJ databases">
        <authorList>
            <person name="Jeong J.-J."/>
            <person name="Kim D.W."/>
            <person name="Sang M.K."/>
            <person name="Choi I.-G."/>
            <person name="Kim K.D."/>
        </authorList>
    </citation>
    <scope>NUCLEOTIDE SEQUENCE [LARGE SCALE GENOMIC DNA]</scope>
    <source>
        <strain evidence="2 3">UTM-3</strain>
    </source>
</reference>
<protein>
    <recommendedName>
        <fullName evidence="4">TonB C-terminal domain-containing protein</fullName>
    </recommendedName>
</protein>
<dbReference type="AlphaFoldDB" id="A0A1B8ZCU4"/>
<comment type="caution">
    <text evidence="2">The sequence shown here is derived from an EMBL/GenBank/DDBJ whole genome shotgun (WGS) entry which is preliminary data.</text>
</comment>
<organism evidence="2 3">
    <name type="scientific">Chryseobacterium artocarpi</name>
    <dbReference type="NCBI Taxonomy" id="1414727"/>
    <lineage>
        <taxon>Bacteria</taxon>
        <taxon>Pseudomonadati</taxon>
        <taxon>Bacteroidota</taxon>
        <taxon>Flavobacteriia</taxon>
        <taxon>Flavobacteriales</taxon>
        <taxon>Weeksellaceae</taxon>
        <taxon>Chryseobacterium group</taxon>
        <taxon>Chryseobacterium</taxon>
    </lineage>
</organism>
<accession>A0A1B8ZCU4</accession>
<feature type="chain" id="PRO_5008620510" description="TonB C-terminal domain-containing protein" evidence="1">
    <location>
        <begin position="19"/>
        <end position="190"/>
    </location>
</feature>
<dbReference type="Proteomes" id="UP000092651">
    <property type="component" value="Unassembled WGS sequence"/>
</dbReference>
<dbReference type="Gene3D" id="3.30.1150.10">
    <property type="match status" value="1"/>
</dbReference>
<keyword evidence="1" id="KW-0732">Signal</keyword>
<evidence type="ECO:0000313" key="3">
    <source>
        <dbReference type="Proteomes" id="UP000092651"/>
    </source>
</evidence>
<proteinExistence type="predicted"/>
<keyword evidence="3" id="KW-1185">Reference proteome</keyword>
<dbReference type="SUPFAM" id="SSF74653">
    <property type="entry name" value="TolA/TonB C-terminal domain"/>
    <property type="match status" value="1"/>
</dbReference>
<dbReference type="EMBL" id="MAYH01000045">
    <property type="protein sequence ID" value="OCA69423.1"/>
    <property type="molecule type" value="Genomic_DNA"/>
</dbReference>
<evidence type="ECO:0000256" key="1">
    <source>
        <dbReference type="SAM" id="SignalP"/>
    </source>
</evidence>
<sequence>MKMKKLLALAFISTFAFAGAQVSAFQKADSKYERKKTALYNKYPKPNDLRTKLEWLLTEDKITSYKNALDKIAEDEKKVLNNDPPVKTKVTKEADYETGKAAFQKSLSQAVDLAFLNYSSDSYKATLAFVVDSKGNALDAHVKGNNEDVNAFIEAAFYRIKENGKWKPAESNGKPVSSTVMMPLVLTFKK</sequence>
<name>A0A1B8ZCU4_9FLAO</name>
<evidence type="ECO:0008006" key="4">
    <source>
        <dbReference type="Google" id="ProtNLM"/>
    </source>
</evidence>